<dbReference type="PANTHER" id="PTHR43420">
    <property type="entry name" value="ACETYLTRANSFERASE"/>
    <property type="match status" value="1"/>
</dbReference>
<keyword evidence="5" id="KW-1185">Reference proteome</keyword>
<comment type="caution">
    <text evidence="4">The sequence shown here is derived from an EMBL/GenBank/DDBJ whole genome shotgun (WGS) entry which is preliminary data.</text>
</comment>
<dbReference type="InterPro" id="IPR050680">
    <property type="entry name" value="YpeA/RimI_acetyltransf"/>
</dbReference>
<keyword evidence="1 4" id="KW-0808">Transferase</keyword>
<dbReference type="GO" id="GO:0016747">
    <property type="term" value="F:acyltransferase activity, transferring groups other than amino-acyl groups"/>
    <property type="evidence" value="ECO:0007669"/>
    <property type="project" value="InterPro"/>
</dbReference>
<dbReference type="AlphaFoldDB" id="H7EJD7"/>
<dbReference type="InterPro" id="IPR016181">
    <property type="entry name" value="Acyl_CoA_acyltransferase"/>
</dbReference>
<dbReference type="RefSeq" id="WP_002703433.1">
    <property type="nucleotide sequence ID" value="NZ_AGRW01000041.1"/>
</dbReference>
<dbReference type="Proteomes" id="UP000003571">
    <property type="component" value="Unassembled WGS sequence"/>
</dbReference>
<dbReference type="InterPro" id="IPR000182">
    <property type="entry name" value="GNAT_dom"/>
</dbReference>
<dbReference type="PATRIC" id="fig|907348.3.peg.1022"/>
<dbReference type="OrthoDB" id="9796381at2"/>
<sequence>MTYRLAAESDLDEICSLIKSAIAKMDSCGIPQWDEIYPTREDFLNDIKSNSLFAGEVFEDGKNRIAVIYALNKDCDEEYKKADWQCSGDYRVIHRLCVHPDFQNRGIARKTMEHIENQAEALGAKCLRLDVFSKNPFSLRLYEHAGYYKTGEANWRKGLFYLMEKKI</sequence>
<dbReference type="Pfam" id="PF00583">
    <property type="entry name" value="Acetyltransf_1"/>
    <property type="match status" value="1"/>
</dbReference>
<dbReference type="STRING" id="907348.TresaDRAFT_1562"/>
<evidence type="ECO:0000256" key="2">
    <source>
        <dbReference type="ARBA" id="ARBA00023315"/>
    </source>
</evidence>
<gene>
    <name evidence="4" type="ORF">TresaDRAFT_1562</name>
</gene>
<dbReference type="Gene3D" id="3.40.630.30">
    <property type="match status" value="1"/>
</dbReference>
<dbReference type="PANTHER" id="PTHR43420:SF47">
    <property type="entry name" value="N-ACETYLTRANSFERASE DOMAIN-CONTAINING PROTEIN"/>
    <property type="match status" value="1"/>
</dbReference>
<reference evidence="4 5" key="1">
    <citation type="submission" date="2011-09" db="EMBL/GenBank/DDBJ databases">
        <title>The draft genome of Treponema saccharophilum DSM 2985.</title>
        <authorList>
            <consortium name="US DOE Joint Genome Institute (JGI-PGF)"/>
            <person name="Lucas S."/>
            <person name="Copeland A."/>
            <person name="Lapidus A."/>
            <person name="Glavina del Rio T."/>
            <person name="Dalin E."/>
            <person name="Tice H."/>
            <person name="Bruce D."/>
            <person name="Goodwin L."/>
            <person name="Pitluck S."/>
            <person name="Peters L."/>
            <person name="Kyrpides N."/>
            <person name="Mavromatis K."/>
            <person name="Ivanova N."/>
            <person name="Markowitz V."/>
            <person name="Cheng J.-F."/>
            <person name="Hugenholtz P."/>
            <person name="Woyke T."/>
            <person name="Wu D."/>
            <person name="Gronow S."/>
            <person name="Wellnitz S."/>
            <person name="Brambilla E."/>
            <person name="Klenk H.-P."/>
            <person name="Eisen J.A."/>
        </authorList>
    </citation>
    <scope>NUCLEOTIDE SEQUENCE [LARGE SCALE GENOMIC DNA]</scope>
    <source>
        <strain evidence="4 5">DSM 2985</strain>
    </source>
</reference>
<evidence type="ECO:0000259" key="3">
    <source>
        <dbReference type="PROSITE" id="PS51186"/>
    </source>
</evidence>
<name>H7EJD7_9SPIR</name>
<proteinExistence type="predicted"/>
<evidence type="ECO:0000313" key="4">
    <source>
        <dbReference type="EMBL" id="EIC02298.1"/>
    </source>
</evidence>
<organism evidence="4 5">
    <name type="scientific">Treponema saccharophilum DSM 2985</name>
    <dbReference type="NCBI Taxonomy" id="907348"/>
    <lineage>
        <taxon>Bacteria</taxon>
        <taxon>Pseudomonadati</taxon>
        <taxon>Spirochaetota</taxon>
        <taxon>Spirochaetia</taxon>
        <taxon>Spirochaetales</taxon>
        <taxon>Treponemataceae</taxon>
        <taxon>Treponema</taxon>
    </lineage>
</organism>
<evidence type="ECO:0000313" key="5">
    <source>
        <dbReference type="Proteomes" id="UP000003571"/>
    </source>
</evidence>
<accession>H7EJD7</accession>
<dbReference type="CDD" id="cd04301">
    <property type="entry name" value="NAT_SF"/>
    <property type="match status" value="1"/>
</dbReference>
<dbReference type="PROSITE" id="PS51186">
    <property type="entry name" value="GNAT"/>
    <property type="match status" value="1"/>
</dbReference>
<protein>
    <submittedName>
        <fullName evidence="4">GCN5-related N-acetyltransferase</fullName>
    </submittedName>
</protein>
<keyword evidence="2" id="KW-0012">Acyltransferase</keyword>
<dbReference type="eggNOG" id="COG0456">
    <property type="taxonomic scope" value="Bacteria"/>
</dbReference>
<dbReference type="EMBL" id="AGRW01000041">
    <property type="protein sequence ID" value="EIC02298.1"/>
    <property type="molecule type" value="Genomic_DNA"/>
</dbReference>
<dbReference type="SUPFAM" id="SSF55729">
    <property type="entry name" value="Acyl-CoA N-acyltransferases (Nat)"/>
    <property type="match status" value="1"/>
</dbReference>
<feature type="domain" description="N-acetyltransferase" evidence="3">
    <location>
        <begin position="1"/>
        <end position="167"/>
    </location>
</feature>
<evidence type="ECO:0000256" key="1">
    <source>
        <dbReference type="ARBA" id="ARBA00022679"/>
    </source>
</evidence>